<dbReference type="AlphaFoldDB" id="A0A521EZY6"/>
<dbReference type="InterPro" id="IPR027417">
    <property type="entry name" value="P-loop_NTPase"/>
</dbReference>
<evidence type="ECO:0000313" key="4">
    <source>
        <dbReference type="Proteomes" id="UP000319040"/>
    </source>
</evidence>
<dbReference type="Gene3D" id="3.40.50.300">
    <property type="entry name" value="P-loop containing nucleotide triphosphate hydrolases"/>
    <property type="match status" value="1"/>
</dbReference>
<protein>
    <submittedName>
        <fullName evidence="3">Bacteroides conjugation system ATPase, TraG family</fullName>
    </submittedName>
</protein>
<dbReference type="InterPro" id="IPR022509">
    <property type="entry name" value="Conjugation_ATPase_TraG"/>
</dbReference>
<evidence type="ECO:0000313" key="3">
    <source>
        <dbReference type="EMBL" id="SMO89572.1"/>
    </source>
</evidence>
<feature type="domain" description="TraG N-terminal Bacteroidetes" evidence="1">
    <location>
        <begin position="5"/>
        <end position="49"/>
    </location>
</feature>
<reference evidence="3 4" key="1">
    <citation type="submission" date="2017-05" db="EMBL/GenBank/DDBJ databases">
        <authorList>
            <person name="Varghese N."/>
            <person name="Submissions S."/>
        </authorList>
    </citation>
    <scope>NUCLEOTIDE SEQUENCE [LARGE SCALE GENOMIC DNA]</scope>
    <source>
        <strain evidence="3 4">DSM 27040</strain>
    </source>
</reference>
<dbReference type="InterPro" id="IPR053155">
    <property type="entry name" value="F-pilin_assembly_TraC"/>
</dbReference>
<feature type="domain" description="TraG P-loop" evidence="2">
    <location>
        <begin position="398"/>
        <end position="799"/>
    </location>
</feature>
<dbReference type="EMBL" id="FXTB01000012">
    <property type="protein sequence ID" value="SMO89572.1"/>
    <property type="molecule type" value="Genomic_DNA"/>
</dbReference>
<dbReference type="Pfam" id="PF19044">
    <property type="entry name" value="P-loop_TraG"/>
    <property type="match status" value="1"/>
</dbReference>
<keyword evidence="4" id="KW-1185">Reference proteome</keyword>
<name>A0A521EZY6_SACCC</name>
<sequence length="801" mass="93521">MTVYIEQTPPLLAVENNTAYSCNGNVIYCYKLELKEAYSCSEAHYDEIHTIWHTALKLLVPGTIIHKQDIFLRGKYDSSVLPTDNYLQKATARHFNCREKTEHFSYLFFMYPDSELLNAEHIKNPFKKMLSLKELKKENEKKEIFYSEVRKCTEFINSSRLLSLSELGKEEIEYLSFAYFNGFYHDRITECSFNSKESRVGDKLIGIFSVNNLKQFQCENLKNCVKDDKMSSDSYTYFKGFSEDLSFGIPCDHIYNQVIFIKDHIKERNILANTQKDLYGARKFSKENEVNSIKLGKYLDTLYDDDSARLVYAHNNVIFLARDKQEYEQTEEQISGIFKRMDIVPFYPTRDNKTNLFVNSFFGFTSALDINSIYGPIDLNQPLCLFNNITNYKEDVRGIILNERLFNTPIKIDIWDSEKKYMNARNFFILAPTGEGKSVLAQHIFRLFYEENKILVIVDLGGSYRKLSALYPDAAYIRYEEGRSLGINPFAVNGVTDLTTGKIEVLTNYVFKHYIYERLPSAEEAVSMRKIIRCYYNTVESNYSFPGFVEFVDRYKNNLLSSLEIKDEFFSIDRFLHNCKEYIDDGVYAHLYNSDKEIEDLTNKRLIVFELDELKDNEKLLTIMLHLISDTVQNKIWKDKSTKGVVFFDEFAKMLKFPSVLSSVEYYSQAIRKQEGALGLVLQTPNQLPDTPGAKSIIENTQVLYVLNNEKGYKPIIDRFNLTEHDKNQLMSIRNNYNGQIRYSEFMLKRGSHSHIYRLELPKEVFYAYQTDGADYESIMNLYTETGNMATAINEYINQQQ</sequence>
<dbReference type="Gene3D" id="1.10.8.730">
    <property type="match status" value="1"/>
</dbReference>
<dbReference type="PANTHER" id="PTHR38467">
    <property type="match status" value="1"/>
</dbReference>
<dbReference type="SUPFAM" id="SSF52540">
    <property type="entry name" value="P-loop containing nucleoside triphosphate hydrolases"/>
    <property type="match status" value="1"/>
</dbReference>
<proteinExistence type="predicted"/>
<dbReference type="PANTHER" id="PTHR38467:SF1">
    <property type="entry name" value="CONJUGATIVE TRANSFER: ASSEMBLY"/>
    <property type="match status" value="1"/>
</dbReference>
<dbReference type="InterPro" id="IPR043964">
    <property type="entry name" value="P-loop_TraG"/>
</dbReference>
<evidence type="ECO:0000259" key="2">
    <source>
        <dbReference type="Pfam" id="PF19044"/>
    </source>
</evidence>
<dbReference type="Pfam" id="PF12991">
    <property type="entry name" value="DUF3875"/>
    <property type="match status" value="1"/>
</dbReference>
<dbReference type="Proteomes" id="UP000319040">
    <property type="component" value="Unassembled WGS sequence"/>
</dbReference>
<dbReference type="InterPro" id="IPR024451">
    <property type="entry name" value="TraG_N_Bacteroidetes"/>
</dbReference>
<dbReference type="OrthoDB" id="596266at2"/>
<accession>A0A521EZY6</accession>
<gene>
    <name evidence="3" type="ORF">SAMN06265379_11254</name>
</gene>
<dbReference type="RefSeq" id="WP_142534620.1">
    <property type="nucleotide sequence ID" value="NZ_FXTB01000012.1"/>
</dbReference>
<organism evidence="3 4">
    <name type="scientific">Saccharicrinis carchari</name>
    <dbReference type="NCBI Taxonomy" id="1168039"/>
    <lineage>
        <taxon>Bacteria</taxon>
        <taxon>Pseudomonadati</taxon>
        <taxon>Bacteroidota</taxon>
        <taxon>Bacteroidia</taxon>
        <taxon>Marinilabiliales</taxon>
        <taxon>Marinilabiliaceae</taxon>
        <taxon>Saccharicrinis</taxon>
    </lineage>
</organism>
<evidence type="ECO:0000259" key="1">
    <source>
        <dbReference type="Pfam" id="PF12991"/>
    </source>
</evidence>
<dbReference type="NCBIfam" id="TIGR03783">
    <property type="entry name" value="Bac_Flav_CT_G"/>
    <property type="match status" value="1"/>
</dbReference>